<feature type="domain" description="Phage tail assembly chaperone-like" evidence="2">
    <location>
        <begin position="80"/>
        <end position="147"/>
    </location>
</feature>
<sequence length="155" mass="17206">MGIQDLTVESPAITWLYSFAEPGWYSPEYNFIIPDDALAVPEAQAIMLKNGLAAGKVVVKGDDGMPVLGDPPPPTGEALAETERRWRDRQLLATDPLVTRHRDELELVQPCTLSAEDYLALQHYRAALRQWPESQAFPGVAKRPSAPPWLDDLLT</sequence>
<dbReference type="Pfam" id="PF16778">
    <property type="entry name" value="Phage_tail_APC"/>
    <property type="match status" value="1"/>
</dbReference>
<organism evidence="3 4">
    <name type="scientific">Pseudomonas peradeniyensis</name>
    <dbReference type="NCBI Taxonomy" id="2745488"/>
    <lineage>
        <taxon>Bacteria</taxon>
        <taxon>Pseudomonadati</taxon>
        <taxon>Pseudomonadota</taxon>
        <taxon>Gammaproteobacteria</taxon>
        <taxon>Pseudomonadales</taxon>
        <taxon>Pseudomonadaceae</taxon>
        <taxon>Pseudomonas</taxon>
    </lineage>
</organism>
<dbReference type="RefSeq" id="WP_262950392.1">
    <property type="nucleotide sequence ID" value="NZ_JAOSLA010000003.1"/>
</dbReference>
<reference evidence="3" key="2">
    <citation type="submission" date="2022-09" db="EMBL/GenBank/DDBJ databases">
        <authorList>
            <person name="Cesa-Luna C."/>
            <person name="Girard L."/>
            <person name="Lood C."/>
            <person name="Hofte M."/>
            <person name="De Mot R."/>
        </authorList>
    </citation>
    <scope>NUCLEOTIDE SEQUENCE</scope>
    <source>
        <strain evidence="3">COR51</strain>
    </source>
</reference>
<reference evidence="3" key="3">
    <citation type="journal article" date="2023" name="mSystems">
        <title>Charting the Lipopeptidome of Nonpathogenic Pseudomonas.</title>
        <authorList>
            <person name="Cesa-Luna C."/>
            <person name="Geudens N."/>
            <person name="Girard L."/>
            <person name="De Roo V."/>
            <person name="Maklad H.R."/>
            <person name="Martins J.C."/>
            <person name="Hofte M."/>
            <person name="De Mot R."/>
        </authorList>
    </citation>
    <scope>NUCLEOTIDE SEQUENCE</scope>
    <source>
        <strain evidence="3">COR51</strain>
    </source>
</reference>
<keyword evidence="4" id="KW-1185">Reference proteome</keyword>
<evidence type="ECO:0000313" key="4">
    <source>
        <dbReference type="Proteomes" id="UP001139994"/>
    </source>
</evidence>
<evidence type="ECO:0000259" key="2">
    <source>
        <dbReference type="Pfam" id="PF16778"/>
    </source>
</evidence>
<reference evidence="3" key="1">
    <citation type="journal article" date="2022" name="Microbiol. Spectr.">
        <title>An Nuclear Magnetic Resonance Fingerprint Matching Approach for the Identification and Structural Re-Evaluation of Pseudomonas Lipopeptides.</title>
        <authorList>
            <person name="De Roo V."/>
            <person name="Verleysen Y."/>
            <person name="Kovacs B."/>
            <person name="De Vleeschouwer M."/>
            <person name="Muangkaew P."/>
            <person name="Girard L."/>
            <person name="Hofte M."/>
            <person name="De Mot R."/>
            <person name="Madder A."/>
            <person name="Geudens N."/>
            <person name="Martins J.C."/>
        </authorList>
    </citation>
    <scope>NUCLEOTIDE SEQUENCE</scope>
    <source>
        <strain evidence="3">COR51</strain>
    </source>
</reference>
<evidence type="ECO:0000256" key="1">
    <source>
        <dbReference type="SAM" id="MobiDB-lite"/>
    </source>
</evidence>
<evidence type="ECO:0000313" key="3">
    <source>
        <dbReference type="EMBL" id="MCU7237156.1"/>
    </source>
</evidence>
<dbReference type="Proteomes" id="UP001139994">
    <property type="component" value="Unassembled WGS sequence"/>
</dbReference>
<feature type="region of interest" description="Disordered" evidence="1">
    <location>
        <begin position="136"/>
        <end position="155"/>
    </location>
</feature>
<protein>
    <submittedName>
        <fullName evidence="3">Phage tail assembly chaperone</fullName>
    </submittedName>
</protein>
<accession>A0ABT2V634</accession>
<comment type="caution">
    <text evidence="3">The sequence shown here is derived from an EMBL/GenBank/DDBJ whole genome shotgun (WGS) entry which is preliminary data.</text>
</comment>
<gene>
    <name evidence="3" type="ORF">OC929_03765</name>
</gene>
<proteinExistence type="predicted"/>
<dbReference type="InterPro" id="IPR031893">
    <property type="entry name" value="Phage_tail_APC"/>
</dbReference>
<dbReference type="EMBL" id="JAOSLA010000003">
    <property type="protein sequence ID" value="MCU7237156.1"/>
    <property type="molecule type" value="Genomic_DNA"/>
</dbReference>
<name>A0ABT2V634_9PSED</name>